<feature type="domain" description="HTH lysR-type" evidence="5">
    <location>
        <begin position="3"/>
        <end position="59"/>
    </location>
</feature>
<dbReference type="NCBIfam" id="NF009888">
    <property type="entry name" value="PRK13348.1"/>
    <property type="match status" value="1"/>
</dbReference>
<dbReference type="SUPFAM" id="SSF53850">
    <property type="entry name" value="Periplasmic binding protein-like II"/>
    <property type="match status" value="1"/>
</dbReference>
<organism evidence="6 7">
    <name type="scientific">Vibrio genomosp. F10</name>
    <dbReference type="NCBI Taxonomy" id="723171"/>
    <lineage>
        <taxon>Bacteria</taxon>
        <taxon>Pseudomonadati</taxon>
        <taxon>Pseudomonadota</taxon>
        <taxon>Gammaproteobacteria</taxon>
        <taxon>Vibrionales</taxon>
        <taxon>Vibrionaceae</taxon>
        <taxon>Vibrio</taxon>
    </lineage>
</organism>
<comment type="caution">
    <text evidence="6">The sequence shown here is derived from an EMBL/GenBank/DDBJ whole genome shotgun (WGS) entry which is preliminary data.</text>
</comment>
<accession>A0A1B9QV83</accession>
<dbReference type="PANTHER" id="PTHR30579">
    <property type="entry name" value="TRANSCRIPTIONAL REGULATOR"/>
    <property type="match status" value="1"/>
</dbReference>
<sequence length="300" mass="33887">MNVDYKAVAALDAVISLGSFDLAAQKLFITQSAISQRIKQLEQNMAQPLLVRSVPPKPTEAGQRLLGLYQQVKLLEQEWWPDKQLSVTELSLASNHDSLALWLLPALRSVLSAHEISLNIVMGDEKHTLEKLRSGEVLAAISAEKMPLKGCSSDYLGQINYRCVASPDFYERYFFNGVTSEALKAAPAVIFDQYDEMHHRFLEAHFGLKEGQWRYHTLRSPEAFITMAELDIGYGMIPDLMIEDKLKSGHLVDLLPNHGFARDLYWHRWALEQGILAEVTDAVLNKASFLPQYQKPNGVY</sequence>
<dbReference type="SUPFAM" id="SSF46785">
    <property type="entry name" value="Winged helix' DNA-binding domain"/>
    <property type="match status" value="1"/>
</dbReference>
<dbReference type="InterPro" id="IPR036388">
    <property type="entry name" value="WH-like_DNA-bd_sf"/>
</dbReference>
<dbReference type="Pfam" id="PF03466">
    <property type="entry name" value="LysR_substrate"/>
    <property type="match status" value="1"/>
</dbReference>
<dbReference type="GO" id="GO:0043565">
    <property type="term" value="F:sequence-specific DNA binding"/>
    <property type="evidence" value="ECO:0007669"/>
    <property type="project" value="UniProtKB-ARBA"/>
</dbReference>
<keyword evidence="7" id="KW-1185">Reference proteome</keyword>
<gene>
    <name evidence="6" type="ORF">A6E14_15300</name>
</gene>
<name>A0A1B9QV83_9VIBR</name>
<comment type="similarity">
    <text evidence="1">Belongs to the LysR transcriptional regulatory family.</text>
</comment>
<dbReference type="PRINTS" id="PR00039">
    <property type="entry name" value="HTHLYSR"/>
</dbReference>
<dbReference type="InterPro" id="IPR005119">
    <property type="entry name" value="LysR_subst-bd"/>
</dbReference>
<dbReference type="NCBIfam" id="TIGR03298">
    <property type="entry name" value="argP"/>
    <property type="match status" value="1"/>
</dbReference>
<dbReference type="PANTHER" id="PTHR30579:SF2">
    <property type="entry name" value="HTH-TYPE TRANSCRIPTIONAL REGULATOR ARGP"/>
    <property type="match status" value="1"/>
</dbReference>
<protein>
    <submittedName>
        <fullName evidence="6">Transcriptional regulator ArgP</fullName>
    </submittedName>
</protein>
<dbReference type="InterPro" id="IPR000847">
    <property type="entry name" value="LysR_HTH_N"/>
</dbReference>
<dbReference type="RefSeq" id="WP_065577348.1">
    <property type="nucleotide sequence ID" value="NZ_JBNGCH010000876.1"/>
</dbReference>
<dbReference type="InterPro" id="IPR017685">
    <property type="entry name" value="ArgP"/>
</dbReference>
<keyword evidence="2" id="KW-0805">Transcription regulation</keyword>
<evidence type="ECO:0000256" key="2">
    <source>
        <dbReference type="ARBA" id="ARBA00023015"/>
    </source>
</evidence>
<dbReference type="Proteomes" id="UP000093173">
    <property type="component" value="Unassembled WGS sequence"/>
</dbReference>
<dbReference type="InterPro" id="IPR050176">
    <property type="entry name" value="LTTR"/>
</dbReference>
<dbReference type="InterPro" id="IPR036390">
    <property type="entry name" value="WH_DNA-bd_sf"/>
</dbReference>
<dbReference type="FunFam" id="1.10.10.10:FF:000061">
    <property type="entry name" value="HTH-type transcriptional regulator ArgP"/>
    <property type="match status" value="1"/>
</dbReference>
<keyword evidence="3" id="KW-0238">DNA-binding</keyword>
<reference evidence="7" key="1">
    <citation type="submission" date="2016-06" db="EMBL/GenBank/DDBJ databases">
        <authorList>
            <person name="Hehemann J.-H."/>
            <person name="Arevalo P."/>
            <person name="Datta M.S."/>
            <person name="Polz M.F."/>
        </authorList>
    </citation>
    <scope>NUCLEOTIDE SEQUENCE [LARGE SCALE GENOMIC DNA]</scope>
    <source>
        <strain evidence="7">9CSC122</strain>
    </source>
</reference>
<dbReference type="EMBL" id="MAJZ01000876">
    <property type="protein sequence ID" value="OCH72805.1"/>
    <property type="molecule type" value="Genomic_DNA"/>
</dbReference>
<dbReference type="NCBIfam" id="NF002964">
    <property type="entry name" value="PRK03635.1"/>
    <property type="match status" value="1"/>
</dbReference>
<evidence type="ECO:0000256" key="1">
    <source>
        <dbReference type="ARBA" id="ARBA00009437"/>
    </source>
</evidence>
<dbReference type="Gene3D" id="1.10.10.10">
    <property type="entry name" value="Winged helix-like DNA-binding domain superfamily/Winged helix DNA-binding domain"/>
    <property type="match status" value="1"/>
</dbReference>
<dbReference type="PROSITE" id="PS50931">
    <property type="entry name" value="HTH_LYSR"/>
    <property type="match status" value="1"/>
</dbReference>
<dbReference type="AlphaFoldDB" id="A0A1B9QV83"/>
<evidence type="ECO:0000256" key="4">
    <source>
        <dbReference type="ARBA" id="ARBA00023163"/>
    </source>
</evidence>
<proteinExistence type="inferred from homology"/>
<dbReference type="Pfam" id="PF00126">
    <property type="entry name" value="HTH_1"/>
    <property type="match status" value="1"/>
</dbReference>
<evidence type="ECO:0000259" key="5">
    <source>
        <dbReference type="PROSITE" id="PS50931"/>
    </source>
</evidence>
<evidence type="ECO:0000313" key="7">
    <source>
        <dbReference type="Proteomes" id="UP000093173"/>
    </source>
</evidence>
<evidence type="ECO:0000313" key="6">
    <source>
        <dbReference type="EMBL" id="OCH72805.1"/>
    </source>
</evidence>
<dbReference type="Gene3D" id="3.40.190.290">
    <property type="match status" value="1"/>
</dbReference>
<dbReference type="GO" id="GO:0003700">
    <property type="term" value="F:DNA-binding transcription factor activity"/>
    <property type="evidence" value="ECO:0007669"/>
    <property type="project" value="InterPro"/>
</dbReference>
<evidence type="ECO:0000256" key="3">
    <source>
        <dbReference type="ARBA" id="ARBA00023125"/>
    </source>
</evidence>
<keyword evidence="4" id="KW-0804">Transcription</keyword>